<protein>
    <submittedName>
        <fullName evidence="2">Uncharacterized protein</fullName>
    </submittedName>
</protein>
<dbReference type="RefSeq" id="WP_169192966.1">
    <property type="nucleotide sequence ID" value="NZ_CP046391.1"/>
</dbReference>
<keyword evidence="1" id="KW-0472">Membrane</keyword>
<feature type="transmembrane region" description="Helical" evidence="1">
    <location>
        <begin position="118"/>
        <end position="140"/>
    </location>
</feature>
<dbReference type="EMBL" id="CP046391">
    <property type="protein sequence ID" value="QJC27317.1"/>
    <property type="molecule type" value="Genomic_DNA"/>
</dbReference>
<proteinExistence type="predicted"/>
<gene>
    <name evidence="2" type="ORF">ANPL_01035</name>
</gene>
<dbReference type="KEGG" id="aplt:ANPL_01035"/>
<name>A0A858PXL8_9RICK</name>
<feature type="transmembrane region" description="Helical" evidence="1">
    <location>
        <begin position="23"/>
        <end position="47"/>
    </location>
</feature>
<organism evidence="2 3">
    <name type="scientific">Anaplasma platys</name>
    <dbReference type="NCBI Taxonomy" id="949"/>
    <lineage>
        <taxon>Bacteria</taxon>
        <taxon>Pseudomonadati</taxon>
        <taxon>Pseudomonadota</taxon>
        <taxon>Alphaproteobacteria</taxon>
        <taxon>Rickettsiales</taxon>
        <taxon>Anaplasmataceae</taxon>
        <taxon>Anaplasma</taxon>
    </lineage>
</organism>
<evidence type="ECO:0000313" key="2">
    <source>
        <dbReference type="EMBL" id="QJC27317.1"/>
    </source>
</evidence>
<dbReference type="Proteomes" id="UP000500930">
    <property type="component" value="Chromosome"/>
</dbReference>
<dbReference type="AlphaFoldDB" id="A0A858PXL8"/>
<accession>A0A858PXL8</accession>
<keyword evidence="3" id="KW-1185">Reference proteome</keyword>
<sequence length="238" mass="26170">MAPSRGVVTRGYSAFSWYLRVSMALAVLAIAPLIMLYLAFGALLGAVHRSSQRVRGVSSVKSGCVFKGPFCSLLGHNAAQFFAYWHVFASNVVFFTLLTAAVLKIASPAMTVSAAFKAAALASLGPACVLCVMSVAYYSFSRFFRSSSRLLMEYCTRLQVHDHEVGRDGFKDSVLDLMLRDQVEGYSSMSSLSRHDKQLLFGVPTTLVAICCYEYDLCTGQEREVRDVTEQCRDRFGG</sequence>
<evidence type="ECO:0000256" key="1">
    <source>
        <dbReference type="SAM" id="Phobius"/>
    </source>
</evidence>
<reference evidence="2 3" key="1">
    <citation type="journal article" date="2020" name="Pathogens">
        <title>First Whole Genome Sequence of Anaplasma platys, an Obligate Intracellular Rickettsial Pathogen of Dogs.</title>
        <authorList>
            <person name="Llanes A."/>
            <person name="Rajeev S."/>
        </authorList>
    </citation>
    <scope>NUCLEOTIDE SEQUENCE [LARGE SCALE GENOMIC DNA]</scope>
    <source>
        <strain evidence="2 3">S3</strain>
    </source>
</reference>
<feature type="transmembrane region" description="Helical" evidence="1">
    <location>
        <begin position="82"/>
        <end position="106"/>
    </location>
</feature>
<evidence type="ECO:0000313" key="3">
    <source>
        <dbReference type="Proteomes" id="UP000500930"/>
    </source>
</evidence>
<keyword evidence="1" id="KW-0812">Transmembrane</keyword>
<keyword evidence="1" id="KW-1133">Transmembrane helix</keyword>